<dbReference type="PROSITE" id="PS50096">
    <property type="entry name" value="IQ"/>
    <property type="match status" value="1"/>
</dbReference>
<dbReference type="SMART" id="SM00369">
    <property type="entry name" value="LRR_TYP"/>
    <property type="match status" value="10"/>
</dbReference>
<evidence type="ECO:0000256" key="1">
    <source>
        <dbReference type="ARBA" id="ARBA00022614"/>
    </source>
</evidence>
<feature type="non-terminal residue" evidence="6">
    <location>
        <position position="1"/>
    </location>
</feature>
<dbReference type="OrthoDB" id="676979at2759"/>
<dbReference type="AlphaFoldDB" id="A0A8J2WD12"/>
<feature type="domain" description="WW" evidence="5">
    <location>
        <begin position="62"/>
        <end position="96"/>
    </location>
</feature>
<feature type="region of interest" description="Disordered" evidence="4">
    <location>
        <begin position="197"/>
        <end position="251"/>
    </location>
</feature>
<dbReference type="SMART" id="SM00364">
    <property type="entry name" value="LRR_BAC"/>
    <property type="match status" value="9"/>
</dbReference>
<dbReference type="EMBL" id="CAKKNE010000001">
    <property type="protein sequence ID" value="CAH0363705.1"/>
    <property type="molecule type" value="Genomic_DNA"/>
</dbReference>
<accession>A0A8J2WD12</accession>
<dbReference type="Gene3D" id="1.25.40.10">
    <property type="entry name" value="Tetratricopeptide repeat domain"/>
    <property type="match status" value="1"/>
</dbReference>
<dbReference type="Proteomes" id="UP000789595">
    <property type="component" value="Unassembled WGS sequence"/>
</dbReference>
<dbReference type="Pfam" id="PF13855">
    <property type="entry name" value="LRR_8"/>
    <property type="match status" value="1"/>
</dbReference>
<dbReference type="SMART" id="SM00365">
    <property type="entry name" value="LRR_SD22"/>
    <property type="match status" value="5"/>
</dbReference>
<dbReference type="InterPro" id="IPR001202">
    <property type="entry name" value="WW_dom"/>
</dbReference>
<dbReference type="InterPro" id="IPR011990">
    <property type="entry name" value="TPR-like_helical_dom_sf"/>
</dbReference>
<dbReference type="SUPFAM" id="SSF51045">
    <property type="entry name" value="WW domain"/>
    <property type="match status" value="1"/>
</dbReference>
<evidence type="ECO:0000256" key="4">
    <source>
        <dbReference type="SAM" id="MobiDB-lite"/>
    </source>
</evidence>
<comment type="caution">
    <text evidence="6">The sequence shown here is derived from an EMBL/GenBank/DDBJ whole genome shotgun (WGS) entry which is preliminary data.</text>
</comment>
<feature type="non-terminal residue" evidence="6">
    <location>
        <position position="1190"/>
    </location>
</feature>
<dbReference type="InterPro" id="IPR032675">
    <property type="entry name" value="LRR_dom_sf"/>
</dbReference>
<reference evidence="6" key="1">
    <citation type="submission" date="2021-11" db="EMBL/GenBank/DDBJ databases">
        <authorList>
            <consortium name="Genoscope - CEA"/>
            <person name="William W."/>
        </authorList>
    </citation>
    <scope>NUCLEOTIDE SEQUENCE</scope>
</reference>
<evidence type="ECO:0000313" key="7">
    <source>
        <dbReference type="Proteomes" id="UP000789595"/>
    </source>
</evidence>
<gene>
    <name evidence="6" type="ORF">PECAL_1P00280</name>
</gene>
<dbReference type="SUPFAM" id="SSF48452">
    <property type="entry name" value="TPR-like"/>
    <property type="match status" value="1"/>
</dbReference>
<dbReference type="PANTHER" id="PTHR48051">
    <property type="match status" value="1"/>
</dbReference>
<evidence type="ECO:0000259" key="5">
    <source>
        <dbReference type="PROSITE" id="PS50020"/>
    </source>
</evidence>
<evidence type="ECO:0000313" key="6">
    <source>
        <dbReference type="EMBL" id="CAH0363705.1"/>
    </source>
</evidence>
<dbReference type="InterPro" id="IPR003591">
    <property type="entry name" value="Leu-rich_rpt_typical-subtyp"/>
</dbReference>
<dbReference type="PROSITE" id="PS50020">
    <property type="entry name" value="WW_DOMAIN_2"/>
    <property type="match status" value="1"/>
</dbReference>
<dbReference type="PRINTS" id="PR00019">
    <property type="entry name" value="LEURICHRPT"/>
</dbReference>
<keyword evidence="3" id="KW-0175">Coiled coil</keyword>
<dbReference type="InterPro" id="IPR001611">
    <property type="entry name" value="Leu-rich_rpt"/>
</dbReference>
<feature type="coiled-coil region" evidence="3">
    <location>
        <begin position="822"/>
        <end position="857"/>
    </location>
</feature>
<dbReference type="Pfam" id="PF13516">
    <property type="entry name" value="LRR_6"/>
    <property type="match status" value="1"/>
</dbReference>
<dbReference type="PANTHER" id="PTHR48051:SF1">
    <property type="entry name" value="RAS SUPPRESSOR PROTEIN 1"/>
    <property type="match status" value="1"/>
</dbReference>
<dbReference type="Gene3D" id="3.80.10.10">
    <property type="entry name" value="Ribonuclease Inhibitor"/>
    <property type="match status" value="3"/>
</dbReference>
<dbReference type="Pfam" id="PF00560">
    <property type="entry name" value="LRR_1"/>
    <property type="match status" value="1"/>
</dbReference>
<dbReference type="Gene3D" id="2.20.70.10">
    <property type="match status" value="2"/>
</dbReference>
<keyword evidence="7" id="KW-1185">Reference proteome</keyword>
<evidence type="ECO:0000256" key="2">
    <source>
        <dbReference type="ARBA" id="ARBA00022737"/>
    </source>
</evidence>
<protein>
    <recommendedName>
        <fullName evidence="5">WW domain-containing protein</fullName>
    </recommendedName>
</protein>
<proteinExistence type="predicted"/>
<feature type="compositionally biased region" description="Basic and acidic residues" evidence="4">
    <location>
        <begin position="230"/>
        <end position="245"/>
    </location>
</feature>
<dbReference type="GO" id="GO:0005737">
    <property type="term" value="C:cytoplasm"/>
    <property type="evidence" value="ECO:0007669"/>
    <property type="project" value="TreeGrafter"/>
</dbReference>
<evidence type="ECO:0000256" key="3">
    <source>
        <dbReference type="SAM" id="Coils"/>
    </source>
</evidence>
<dbReference type="SMART" id="SM00456">
    <property type="entry name" value="WW"/>
    <property type="match status" value="2"/>
</dbReference>
<name>A0A8J2WD12_9STRA</name>
<dbReference type="SUPFAM" id="SSF52058">
    <property type="entry name" value="L domain-like"/>
    <property type="match status" value="2"/>
</dbReference>
<sequence length="1190" mass="135014">RKAARSAAAAAKKRLPRSVNRRWQRKQAAAMADEINYAVGNAAVLKIQSLWRRSLVRERTYLELKAVWEKIFDPVQQIYYYYNTVTDEASWKRPAPLLWRDLGDVAPTFTDEQAAIYMQCAWRRLKFLRTVRRLVASVVSKVYDEHSQNYYYYNAQTGQTSWTKPLLLGSQDIEPGTQRLVSSDGRILAETAVVELESDDDSERESIGSGSTRRRTRSMSSDDLGLMPREYPRSEAQKRIDKAEDTPETDTLDLSGLKMARISFRALAIETLTHLDVSDNSITRLVPDIGGLASLEKLDVSGNQLRSLPKELEELEELTWFACARNRIGWFPGNVYRLEQLQYWDLSQNQFRELPVQVGDLELLQQTRVWAVGPGMLSALTHLDVSKNQLTKWPNQLDQLTISFVSHNQLKVMAPCKIAQSADQDKQEGIGEPDLNGCDWGKLESLASLDVSHNQLEKLPDDLAKMTALESVDCRNNLLIELPQTLDLMNCTSFLLDDNKLEALSDGFAVGLAKKLESISVRNNAITSTSMRIGDMRQVKSVYLENNALETLDKGVTQCRLLELLSLRHNKLISTPKGFATMFRLKTLDLSYNLFETIDEKAIESLVSLTSLDLSHNRLVNFPQRLGRLNKLQSLNYSHNQLTLLPQNCFKGCGELFTVRIDHNLLTTKGVEAGRLDSVQSLEVLALDFNEMDQLPEELADLPQLRSLTFSHNPCCARPEDALEPFYLLRDRAQSIHVGAAEFDEPIELDEEDPSRDARKARRLMVLQGSSRGTERLERGEPLDAVEPLSRAAEKHARLLVDEPDTANFSHHFHLGAAYVARARARKLVADAERKRRQDEEDKIEAARKLAERKAMQMGIFPEDSVDATLAQSSLQDPSLMDSTVATDTNLSHKSPGKLDAAIDADLIKAQLALDEAVKIDVELRREDGDIQGEDNMAFQEPRNVAVEILHARGSASLRRGDARKAVEDLNQALLARKDHAPSLALRARARLSLGQFPQASRDCQKAWRIELKRADLWPLKEFDLDNLHRDVNKALQPLDLVELRRECDRGVQSIRLMKCDLPENDRCYLQTAEGLCYRRRHEIKALDVEGRSKRRRWLARRKAEHDAIEKAEIDRRNDEDAVVAYNKALIDRSTAELAWRKARYDLEIIEERKDAEEEAAAKAAELERQEKEGAAAREAYECCMMTENE</sequence>
<dbReference type="InterPro" id="IPR050216">
    <property type="entry name" value="LRR_domain-containing"/>
</dbReference>
<dbReference type="Gene3D" id="1.20.5.190">
    <property type="match status" value="1"/>
</dbReference>
<dbReference type="InterPro" id="IPR036020">
    <property type="entry name" value="WW_dom_sf"/>
</dbReference>
<dbReference type="CDD" id="cd00201">
    <property type="entry name" value="WW"/>
    <property type="match status" value="2"/>
</dbReference>
<organism evidence="6 7">
    <name type="scientific">Pelagomonas calceolata</name>
    <dbReference type="NCBI Taxonomy" id="35677"/>
    <lineage>
        <taxon>Eukaryota</taxon>
        <taxon>Sar</taxon>
        <taxon>Stramenopiles</taxon>
        <taxon>Ochrophyta</taxon>
        <taxon>Pelagophyceae</taxon>
        <taxon>Pelagomonadales</taxon>
        <taxon>Pelagomonadaceae</taxon>
        <taxon>Pelagomonas</taxon>
    </lineage>
</organism>
<keyword evidence="2" id="KW-0677">Repeat</keyword>
<dbReference type="Pfam" id="PF00397">
    <property type="entry name" value="WW"/>
    <property type="match status" value="1"/>
</dbReference>
<dbReference type="PROSITE" id="PS51450">
    <property type="entry name" value="LRR"/>
    <property type="match status" value="3"/>
</dbReference>
<keyword evidence="1" id="KW-0433">Leucine-rich repeat</keyword>